<accession>A0A3R9X8E2</accession>
<name>A0A3R9X8E2_9SPHN</name>
<gene>
    <name evidence="2" type="ORF">HMF7854_10460</name>
</gene>
<comment type="caution">
    <text evidence="2">The sequence shown here is derived from an EMBL/GenBank/DDBJ whole genome shotgun (WGS) entry which is preliminary data.</text>
</comment>
<evidence type="ECO:0008006" key="4">
    <source>
        <dbReference type="Google" id="ProtNLM"/>
    </source>
</evidence>
<dbReference type="AlphaFoldDB" id="A0A3R9X8E2"/>
<dbReference type="EMBL" id="RWJF01000001">
    <property type="protein sequence ID" value="RST31212.1"/>
    <property type="molecule type" value="Genomic_DNA"/>
</dbReference>
<keyword evidence="3" id="KW-1185">Reference proteome</keyword>
<dbReference type="RefSeq" id="WP_126719040.1">
    <property type="nucleotide sequence ID" value="NZ_RWJF01000001.1"/>
</dbReference>
<feature type="signal peptide" evidence="1">
    <location>
        <begin position="1"/>
        <end position="20"/>
    </location>
</feature>
<protein>
    <recommendedName>
        <fullName evidence="4">LuxR family transcriptional regulator</fullName>
    </recommendedName>
</protein>
<sequence>MKSWVWSLLLAMLAASPASAAPPGSPLLGRWAVEVDRLPLPPAARPKSVTISFAVPARGRLTSEVEIVAPDGSVRRMRSTAALDGPAVSIAGDQTEADSAAVRMPVPGVVVLALGKARHPASTRIYTLARDAATMVETAVSWDDEGRPVVRTNYFRRLRDAR</sequence>
<evidence type="ECO:0000256" key="1">
    <source>
        <dbReference type="SAM" id="SignalP"/>
    </source>
</evidence>
<evidence type="ECO:0000313" key="3">
    <source>
        <dbReference type="Proteomes" id="UP000274661"/>
    </source>
</evidence>
<reference evidence="2 3" key="1">
    <citation type="submission" date="2018-12" db="EMBL/GenBank/DDBJ databases">
        <title>Sphingomonas sp. HMF7854 Genome sequencing and assembly.</title>
        <authorList>
            <person name="Cha I."/>
            <person name="Kang H."/>
            <person name="Kim H."/>
            <person name="Kang J."/>
            <person name="Joh K."/>
        </authorList>
    </citation>
    <scope>NUCLEOTIDE SEQUENCE [LARGE SCALE GENOMIC DNA]</scope>
    <source>
        <strain evidence="2 3">HMF7854</strain>
    </source>
</reference>
<proteinExistence type="predicted"/>
<dbReference type="OrthoDB" id="7498307at2"/>
<feature type="chain" id="PRO_5018691973" description="LuxR family transcriptional regulator" evidence="1">
    <location>
        <begin position="21"/>
        <end position="162"/>
    </location>
</feature>
<evidence type="ECO:0000313" key="2">
    <source>
        <dbReference type="EMBL" id="RST31212.1"/>
    </source>
</evidence>
<organism evidence="2 3">
    <name type="scientific">Sphingomonas ginkgonis</name>
    <dbReference type="NCBI Taxonomy" id="2315330"/>
    <lineage>
        <taxon>Bacteria</taxon>
        <taxon>Pseudomonadati</taxon>
        <taxon>Pseudomonadota</taxon>
        <taxon>Alphaproteobacteria</taxon>
        <taxon>Sphingomonadales</taxon>
        <taxon>Sphingomonadaceae</taxon>
        <taxon>Sphingomonas</taxon>
    </lineage>
</organism>
<dbReference type="Proteomes" id="UP000274661">
    <property type="component" value="Unassembled WGS sequence"/>
</dbReference>
<keyword evidence="1" id="KW-0732">Signal</keyword>